<evidence type="ECO:0000313" key="5">
    <source>
        <dbReference type="Proteomes" id="UP000001514"/>
    </source>
</evidence>
<accession>D8S804</accession>
<dbReference type="eggNOG" id="KOG4197">
    <property type="taxonomic scope" value="Eukaryota"/>
</dbReference>
<keyword evidence="5" id="KW-1185">Reference proteome</keyword>
<dbReference type="InParanoid" id="D8S804"/>
<dbReference type="InterPro" id="IPR002885">
    <property type="entry name" value="PPR_rpt"/>
</dbReference>
<evidence type="ECO:0000256" key="1">
    <source>
        <dbReference type="ARBA" id="ARBA00022737"/>
    </source>
</evidence>
<dbReference type="Pfam" id="PF13041">
    <property type="entry name" value="PPR_2"/>
    <property type="match status" value="1"/>
</dbReference>
<evidence type="ECO:0008006" key="6">
    <source>
        <dbReference type="Google" id="ProtNLM"/>
    </source>
</evidence>
<keyword evidence="3" id="KW-0472">Membrane</keyword>
<dbReference type="PANTHER" id="PTHR47926">
    <property type="entry name" value="PENTATRICOPEPTIDE REPEAT-CONTAINING PROTEIN"/>
    <property type="match status" value="1"/>
</dbReference>
<dbReference type="PROSITE" id="PS51375">
    <property type="entry name" value="PPR"/>
    <property type="match status" value="2"/>
</dbReference>
<dbReference type="KEGG" id="smo:SELMODRAFT_110876"/>
<dbReference type="InterPro" id="IPR011990">
    <property type="entry name" value="TPR-like_helical_dom_sf"/>
</dbReference>
<evidence type="ECO:0000313" key="4">
    <source>
        <dbReference type="EMBL" id="EFJ19440.1"/>
    </source>
</evidence>
<sequence>MPDRNAVSWTIMLTVYARNQRFDEAMEFLDAMPDRNAVSWNVMIAAFGHSGDGNLDMPIEIFRMMLLDGVPPMIGTFVTIFGVLGLLMDVKLGSEIHGLILERGLGANLHVMNAVLRMYTACQSLEDCERTLESMEARDTVTWSLMITAYSRDGDIGRAVRVFQEMVEGFLPDDSTFLSVLPRKSPEECGKILALMVESFNIEPRLEHYACLADSLRYAGDAKDAQEVLRRCQVRQP</sequence>
<dbReference type="Proteomes" id="UP000001514">
    <property type="component" value="Unassembled WGS sequence"/>
</dbReference>
<protein>
    <recommendedName>
        <fullName evidence="6">Pentacotripeptide-repeat region of PRORP domain-containing protein</fullName>
    </recommendedName>
</protein>
<keyword evidence="3" id="KW-0812">Transmembrane</keyword>
<keyword evidence="3" id="KW-1133">Transmembrane helix</keyword>
<proteinExistence type="predicted"/>
<evidence type="ECO:0000256" key="3">
    <source>
        <dbReference type="SAM" id="Phobius"/>
    </source>
</evidence>
<dbReference type="Pfam" id="PF01535">
    <property type="entry name" value="PPR"/>
    <property type="match status" value="2"/>
</dbReference>
<dbReference type="GO" id="GO:0009451">
    <property type="term" value="P:RNA modification"/>
    <property type="evidence" value="ECO:0007669"/>
    <property type="project" value="InterPro"/>
</dbReference>
<reference evidence="4 5" key="1">
    <citation type="journal article" date="2011" name="Science">
        <title>The Selaginella genome identifies genetic changes associated with the evolution of vascular plants.</title>
        <authorList>
            <person name="Banks J.A."/>
            <person name="Nishiyama T."/>
            <person name="Hasebe M."/>
            <person name="Bowman J.L."/>
            <person name="Gribskov M."/>
            <person name="dePamphilis C."/>
            <person name="Albert V.A."/>
            <person name="Aono N."/>
            <person name="Aoyama T."/>
            <person name="Ambrose B.A."/>
            <person name="Ashton N.W."/>
            <person name="Axtell M.J."/>
            <person name="Barker E."/>
            <person name="Barker M.S."/>
            <person name="Bennetzen J.L."/>
            <person name="Bonawitz N.D."/>
            <person name="Chapple C."/>
            <person name="Cheng C."/>
            <person name="Correa L.G."/>
            <person name="Dacre M."/>
            <person name="DeBarry J."/>
            <person name="Dreyer I."/>
            <person name="Elias M."/>
            <person name="Engstrom E.M."/>
            <person name="Estelle M."/>
            <person name="Feng L."/>
            <person name="Finet C."/>
            <person name="Floyd S.K."/>
            <person name="Frommer W.B."/>
            <person name="Fujita T."/>
            <person name="Gramzow L."/>
            <person name="Gutensohn M."/>
            <person name="Harholt J."/>
            <person name="Hattori M."/>
            <person name="Heyl A."/>
            <person name="Hirai T."/>
            <person name="Hiwatashi Y."/>
            <person name="Ishikawa M."/>
            <person name="Iwata M."/>
            <person name="Karol K.G."/>
            <person name="Koehler B."/>
            <person name="Kolukisaoglu U."/>
            <person name="Kubo M."/>
            <person name="Kurata T."/>
            <person name="Lalonde S."/>
            <person name="Li K."/>
            <person name="Li Y."/>
            <person name="Litt A."/>
            <person name="Lyons E."/>
            <person name="Manning G."/>
            <person name="Maruyama T."/>
            <person name="Michael T.P."/>
            <person name="Mikami K."/>
            <person name="Miyazaki S."/>
            <person name="Morinaga S."/>
            <person name="Murata T."/>
            <person name="Mueller-Roeber B."/>
            <person name="Nelson D.R."/>
            <person name="Obara M."/>
            <person name="Oguri Y."/>
            <person name="Olmstead R.G."/>
            <person name="Onodera N."/>
            <person name="Petersen B.L."/>
            <person name="Pils B."/>
            <person name="Prigge M."/>
            <person name="Rensing S.A."/>
            <person name="Riano-Pachon D.M."/>
            <person name="Roberts A.W."/>
            <person name="Sato Y."/>
            <person name="Scheller H.V."/>
            <person name="Schulz B."/>
            <person name="Schulz C."/>
            <person name="Shakirov E.V."/>
            <person name="Shibagaki N."/>
            <person name="Shinohara N."/>
            <person name="Shippen D.E."/>
            <person name="Soerensen I."/>
            <person name="Sotooka R."/>
            <person name="Sugimoto N."/>
            <person name="Sugita M."/>
            <person name="Sumikawa N."/>
            <person name="Tanurdzic M."/>
            <person name="Theissen G."/>
            <person name="Ulvskov P."/>
            <person name="Wakazuki S."/>
            <person name="Weng J.K."/>
            <person name="Willats W.W."/>
            <person name="Wipf D."/>
            <person name="Wolf P.G."/>
            <person name="Yang L."/>
            <person name="Zimmer A.D."/>
            <person name="Zhu Q."/>
            <person name="Mitros T."/>
            <person name="Hellsten U."/>
            <person name="Loque D."/>
            <person name="Otillar R."/>
            <person name="Salamov A."/>
            <person name="Schmutz J."/>
            <person name="Shapiro H."/>
            <person name="Lindquist E."/>
            <person name="Lucas S."/>
            <person name="Rokhsar D."/>
            <person name="Grigoriev I.V."/>
        </authorList>
    </citation>
    <scope>NUCLEOTIDE SEQUENCE [LARGE SCALE GENOMIC DNA]</scope>
</reference>
<dbReference type="InterPro" id="IPR046960">
    <property type="entry name" value="PPR_At4g14850-like_plant"/>
</dbReference>
<feature type="repeat" description="PPR" evidence="2">
    <location>
        <begin position="139"/>
        <end position="169"/>
    </location>
</feature>
<dbReference type="Gene3D" id="1.25.40.10">
    <property type="entry name" value="Tetratricopeptide repeat domain"/>
    <property type="match status" value="2"/>
</dbReference>
<dbReference type="AlphaFoldDB" id="D8S804"/>
<name>D8S804_SELML</name>
<keyword evidence="1" id="KW-0677">Repeat</keyword>
<feature type="repeat" description="PPR" evidence="2">
    <location>
        <begin position="5"/>
        <end position="39"/>
    </location>
</feature>
<gene>
    <name evidence="4" type="ORF">SELMODRAFT_110876</name>
</gene>
<dbReference type="Gramene" id="EFJ19440">
    <property type="protein sequence ID" value="EFJ19440"/>
    <property type="gene ID" value="SELMODRAFT_110876"/>
</dbReference>
<dbReference type="GO" id="GO:0003723">
    <property type="term" value="F:RNA binding"/>
    <property type="evidence" value="ECO:0007669"/>
    <property type="project" value="InterPro"/>
</dbReference>
<feature type="transmembrane region" description="Helical" evidence="3">
    <location>
        <begin position="70"/>
        <end position="88"/>
    </location>
</feature>
<organism evidence="5">
    <name type="scientific">Selaginella moellendorffii</name>
    <name type="common">Spikemoss</name>
    <dbReference type="NCBI Taxonomy" id="88036"/>
    <lineage>
        <taxon>Eukaryota</taxon>
        <taxon>Viridiplantae</taxon>
        <taxon>Streptophyta</taxon>
        <taxon>Embryophyta</taxon>
        <taxon>Tracheophyta</taxon>
        <taxon>Lycopodiopsida</taxon>
        <taxon>Selaginellales</taxon>
        <taxon>Selaginellaceae</taxon>
        <taxon>Selaginella</taxon>
    </lineage>
</organism>
<dbReference type="NCBIfam" id="TIGR00756">
    <property type="entry name" value="PPR"/>
    <property type="match status" value="2"/>
</dbReference>
<dbReference type="EMBL" id="GL377606">
    <property type="protein sequence ID" value="EFJ19440.1"/>
    <property type="molecule type" value="Genomic_DNA"/>
</dbReference>
<evidence type="ECO:0000256" key="2">
    <source>
        <dbReference type="PROSITE-ProRule" id="PRU00708"/>
    </source>
</evidence>
<dbReference type="HOGENOM" id="CLU_002706_0_0_1"/>